<name>A0ABT2H2J1_9MICO</name>
<comment type="caution">
    <text evidence="3">The sequence shown here is derived from an EMBL/GenBank/DDBJ whole genome shotgun (WGS) entry which is preliminary data.</text>
</comment>
<dbReference type="RefSeq" id="WP_259539017.1">
    <property type="nucleotide sequence ID" value="NZ_JANLCJ010000003.1"/>
</dbReference>
<accession>A0ABT2H2J1</accession>
<dbReference type="InterPro" id="IPR012341">
    <property type="entry name" value="6hp_glycosidase-like_sf"/>
</dbReference>
<evidence type="ECO:0000259" key="2">
    <source>
        <dbReference type="Pfam" id="PF22422"/>
    </source>
</evidence>
<sequence>MTDDSPAEPGAERRRLAETSSDGVPDAAPGWRDWGPYVAERAWGTVREDYSADGDAWRFFPHDHARSRTYRWNEDGMAAFCDDQQNWCLGLALWNGVDPILKERMFGLSGPEGNHGEDVKEYWWYLDATPTHSWQRWRYHYPQAEFPYDELVSVNAARSKTEAEYELVDTGVFDDGRYWVVTVDYAKAGPRDLLMSVTVENAGPDEATIHVLPSLWMRNVWSWDTEPPERPRIAASGGRDGRTMVASRPGAADLVLRIDPGEGASAEALFCENETNRERLFGEPASTPYPKDGINDDVVAGAATVNPALDGTKAAFHQVLTVPAGGSRVIRLRLTERADAAASVDPSGGAAASAEPSGGVDPFGDFDAVMHLRAAEADEFYASVLPATTTSQEAAIARQAFAGLLWSKQFFHFDVRRWLAGDPTSPPPPPGREYVRNGDWRHLSSRDVILMPDPWEYPWFAAWDLAFHCVTMAHIDPEYAKAQLILILREWYMHPNGQLPAYEWDFADVNPPIEAWAALRVFEIDGGRDFHFLGRIFHKLLMNFTWWTNNKDHGDNNLFEGGFMGLDNIAPLDRSTLPPELGVLEQADSTAWMATYALHLLDMALLLTAHDRAYEDVATKFFEHFLVIASSANDAGLWDDADSFYYDLLHLADGREVPMKVRSLVGLVPVTASLVFDRTKMGRLEEFLHRGQVFLTRNPGYRSLVHVRESGAAGFTSLMALVEPERLKRVLGGVVDEDGMLSPHGIRSISAWHREHPFRVDVGGAEAVVDYEPGESTSGLFGGNSNWRGPVWFPLNVLIIESLRGYDESLGETHRVEYPARSGRLLTLGEVADDLAERLVGLFVSDGDRPRPADARYPLLSVDARWRDNITFYEYYHGDTGQGLGASHQTGWTALVAHLIVTKEQRPKRIAAVPDAAVGAGS</sequence>
<proteinExistence type="predicted"/>
<dbReference type="InterPro" id="IPR054491">
    <property type="entry name" value="MGH1-like_GH"/>
</dbReference>
<dbReference type="EMBL" id="JANLCJ010000003">
    <property type="protein sequence ID" value="MCS5734168.1"/>
    <property type="molecule type" value="Genomic_DNA"/>
</dbReference>
<dbReference type="PANTHER" id="PTHR10412:SF10">
    <property type="entry name" value="GLYCOSYL HYDROLASE FAMILY 63 C-TERMINAL DOMAIN-CONTAINING PROTEIN"/>
    <property type="match status" value="1"/>
</dbReference>
<organism evidence="3 4">
    <name type="scientific">Herbiconiux daphne</name>
    <dbReference type="NCBI Taxonomy" id="2970914"/>
    <lineage>
        <taxon>Bacteria</taxon>
        <taxon>Bacillati</taxon>
        <taxon>Actinomycetota</taxon>
        <taxon>Actinomycetes</taxon>
        <taxon>Micrococcales</taxon>
        <taxon>Microbacteriaceae</taxon>
        <taxon>Herbiconiux</taxon>
    </lineage>
</organism>
<protein>
    <submittedName>
        <fullName evidence="3">Glucosidase</fullName>
    </submittedName>
</protein>
<dbReference type="Pfam" id="PF22422">
    <property type="entry name" value="MGH1-like_GH"/>
    <property type="match status" value="1"/>
</dbReference>
<dbReference type="InterPro" id="IPR004888">
    <property type="entry name" value="Glycoside_hydrolase_63"/>
</dbReference>
<evidence type="ECO:0000313" key="4">
    <source>
        <dbReference type="Proteomes" id="UP001165586"/>
    </source>
</evidence>
<evidence type="ECO:0000256" key="1">
    <source>
        <dbReference type="SAM" id="MobiDB-lite"/>
    </source>
</evidence>
<reference evidence="3" key="1">
    <citation type="submission" date="2022-08" db="EMBL/GenBank/DDBJ databases">
        <authorList>
            <person name="Deng Y."/>
            <person name="Han X.-F."/>
            <person name="Zhang Y.-Q."/>
        </authorList>
    </citation>
    <scope>NUCLEOTIDE SEQUENCE</scope>
    <source>
        <strain evidence="3">CPCC 203386</strain>
    </source>
</reference>
<feature type="region of interest" description="Disordered" evidence="1">
    <location>
        <begin position="1"/>
        <end position="29"/>
    </location>
</feature>
<evidence type="ECO:0000313" key="3">
    <source>
        <dbReference type="EMBL" id="MCS5734168.1"/>
    </source>
</evidence>
<feature type="domain" description="Mannosylglycerate hydrolase MGH1-like glycoside hydrolase" evidence="2">
    <location>
        <begin position="457"/>
        <end position="697"/>
    </location>
</feature>
<keyword evidence="4" id="KW-1185">Reference proteome</keyword>
<gene>
    <name evidence="3" type="ORF">N1032_10500</name>
</gene>
<dbReference type="PANTHER" id="PTHR10412">
    <property type="entry name" value="MANNOSYL-OLIGOSACCHARIDE GLUCOSIDASE"/>
    <property type="match status" value="1"/>
</dbReference>
<dbReference type="Gene3D" id="1.50.10.10">
    <property type="match status" value="1"/>
</dbReference>
<dbReference type="InterPro" id="IPR008928">
    <property type="entry name" value="6-hairpin_glycosidase_sf"/>
</dbReference>
<dbReference type="Proteomes" id="UP001165586">
    <property type="component" value="Unassembled WGS sequence"/>
</dbReference>
<dbReference type="SUPFAM" id="SSF48208">
    <property type="entry name" value="Six-hairpin glycosidases"/>
    <property type="match status" value="1"/>
</dbReference>